<dbReference type="HAMAP" id="MF_00457">
    <property type="entry name" value="UPF0173"/>
    <property type="match status" value="1"/>
</dbReference>
<dbReference type="InterPro" id="IPR001279">
    <property type="entry name" value="Metallo-B-lactamas"/>
</dbReference>
<dbReference type="NCBIfam" id="NF001911">
    <property type="entry name" value="PRK00685.1"/>
    <property type="match status" value="1"/>
</dbReference>
<protein>
    <recommendedName>
        <fullName evidence="2">UPF0173 metal-dependent hydrolase Halhy_0809</fullName>
    </recommendedName>
</protein>
<dbReference type="GO" id="GO:0016787">
    <property type="term" value="F:hydrolase activity"/>
    <property type="evidence" value="ECO:0007669"/>
    <property type="project" value="UniProtKB-UniRule"/>
</dbReference>
<reference evidence="4 5" key="1">
    <citation type="journal article" date="2011" name="Stand. Genomic Sci.">
        <title>Complete genome sequence of Haliscomenobacter hydrossis type strain (O).</title>
        <authorList>
            <consortium name="US DOE Joint Genome Institute (JGI-PGF)"/>
            <person name="Daligault H."/>
            <person name="Lapidus A."/>
            <person name="Zeytun A."/>
            <person name="Nolan M."/>
            <person name="Lucas S."/>
            <person name="Del Rio T.G."/>
            <person name="Tice H."/>
            <person name="Cheng J.F."/>
            <person name="Tapia R."/>
            <person name="Han C."/>
            <person name="Goodwin L."/>
            <person name="Pitluck S."/>
            <person name="Liolios K."/>
            <person name="Pagani I."/>
            <person name="Ivanova N."/>
            <person name="Huntemann M."/>
            <person name="Mavromatis K."/>
            <person name="Mikhailova N."/>
            <person name="Pati A."/>
            <person name="Chen A."/>
            <person name="Palaniappan K."/>
            <person name="Land M."/>
            <person name="Hauser L."/>
            <person name="Brambilla E.M."/>
            <person name="Rohde M."/>
            <person name="Verbarg S."/>
            <person name="Goker M."/>
            <person name="Bristow J."/>
            <person name="Eisen J.A."/>
            <person name="Markowitz V."/>
            <person name="Hugenholtz P."/>
            <person name="Kyrpides N.C."/>
            <person name="Klenk H.P."/>
            <person name="Woyke T."/>
        </authorList>
    </citation>
    <scope>NUCLEOTIDE SEQUENCE [LARGE SCALE GENOMIC DNA]</scope>
    <source>
        <strain evidence="5">ATCC 27775 / DSM 1100 / LMG 10767 / O</strain>
    </source>
</reference>
<dbReference type="CDD" id="cd06262">
    <property type="entry name" value="metallo-hydrolase-like_MBL-fold"/>
    <property type="match status" value="1"/>
</dbReference>
<accession>F4L3W2</accession>
<dbReference type="RefSeq" id="WP_013763280.1">
    <property type="nucleotide sequence ID" value="NC_015510.1"/>
</dbReference>
<dbReference type="AlphaFoldDB" id="F4L3W2"/>
<organism evidence="4 5">
    <name type="scientific">Haliscomenobacter hydrossis (strain ATCC 27775 / DSM 1100 / LMG 10767 / O)</name>
    <dbReference type="NCBI Taxonomy" id="760192"/>
    <lineage>
        <taxon>Bacteria</taxon>
        <taxon>Pseudomonadati</taxon>
        <taxon>Bacteroidota</taxon>
        <taxon>Saprospiria</taxon>
        <taxon>Saprospirales</taxon>
        <taxon>Haliscomenobacteraceae</taxon>
        <taxon>Haliscomenobacter</taxon>
    </lineage>
</organism>
<dbReference type="InterPro" id="IPR036866">
    <property type="entry name" value="RibonucZ/Hydroxyglut_hydro"/>
</dbReference>
<evidence type="ECO:0000313" key="5">
    <source>
        <dbReference type="Proteomes" id="UP000008461"/>
    </source>
</evidence>
<dbReference type="Pfam" id="PF13483">
    <property type="entry name" value="Lactamase_B_3"/>
    <property type="match status" value="1"/>
</dbReference>
<comment type="similarity">
    <text evidence="2">Belongs to the UPF0173 family.</text>
</comment>
<dbReference type="PANTHER" id="PTHR43546">
    <property type="entry name" value="UPF0173 METAL-DEPENDENT HYDROLASE MJ1163-RELATED"/>
    <property type="match status" value="1"/>
</dbReference>
<dbReference type="InterPro" id="IPR022877">
    <property type="entry name" value="UPF0173"/>
</dbReference>
<dbReference type="SMART" id="SM00849">
    <property type="entry name" value="Lactamase_B"/>
    <property type="match status" value="1"/>
</dbReference>
<dbReference type="KEGG" id="hhy:Halhy_0809"/>
<evidence type="ECO:0000313" key="4">
    <source>
        <dbReference type="EMBL" id="AEE48716.1"/>
    </source>
</evidence>
<evidence type="ECO:0000256" key="1">
    <source>
        <dbReference type="ARBA" id="ARBA00022801"/>
    </source>
</evidence>
<feature type="domain" description="Metallo-beta-lactamase" evidence="3">
    <location>
        <begin position="7"/>
        <end position="193"/>
    </location>
</feature>
<dbReference type="InterPro" id="IPR050114">
    <property type="entry name" value="UPF0173_UPF0282_UlaG_hydrolase"/>
</dbReference>
<keyword evidence="5" id="KW-1185">Reference proteome</keyword>
<evidence type="ECO:0000259" key="3">
    <source>
        <dbReference type="SMART" id="SM00849"/>
    </source>
</evidence>
<proteinExistence type="inferred from homology"/>
<dbReference type="Proteomes" id="UP000008461">
    <property type="component" value="Chromosome"/>
</dbReference>
<reference key="2">
    <citation type="submission" date="2011-04" db="EMBL/GenBank/DDBJ databases">
        <title>Complete sequence of chromosome of Haliscomenobacter hydrossis DSM 1100.</title>
        <authorList>
            <consortium name="US DOE Joint Genome Institute (JGI-PGF)"/>
            <person name="Lucas S."/>
            <person name="Han J."/>
            <person name="Lapidus A."/>
            <person name="Bruce D."/>
            <person name="Goodwin L."/>
            <person name="Pitluck S."/>
            <person name="Peters L."/>
            <person name="Kyrpides N."/>
            <person name="Mavromatis K."/>
            <person name="Ivanova N."/>
            <person name="Ovchinnikova G."/>
            <person name="Pagani I."/>
            <person name="Daligault H."/>
            <person name="Detter J.C."/>
            <person name="Han C."/>
            <person name="Land M."/>
            <person name="Hauser L."/>
            <person name="Markowitz V."/>
            <person name="Cheng J.-F."/>
            <person name="Hugenholtz P."/>
            <person name="Woyke T."/>
            <person name="Wu D."/>
            <person name="Verbarg S."/>
            <person name="Frueling A."/>
            <person name="Brambilla E."/>
            <person name="Klenk H.-P."/>
            <person name="Eisen J.A."/>
        </authorList>
    </citation>
    <scope>NUCLEOTIDE SEQUENCE</scope>
    <source>
        <strain>DSM 1100</strain>
    </source>
</reference>
<dbReference type="HOGENOM" id="CLU_070010_4_1_10"/>
<dbReference type="PANTHER" id="PTHR43546:SF3">
    <property type="entry name" value="UPF0173 METAL-DEPENDENT HYDROLASE MJ1163"/>
    <property type="match status" value="1"/>
</dbReference>
<dbReference type="OrthoDB" id="9789133at2"/>
<dbReference type="STRING" id="760192.Halhy_0809"/>
<evidence type="ECO:0000256" key="2">
    <source>
        <dbReference type="HAMAP-Rule" id="MF_00457"/>
    </source>
</evidence>
<dbReference type="SUPFAM" id="SSF56281">
    <property type="entry name" value="Metallo-hydrolase/oxidoreductase"/>
    <property type="match status" value="1"/>
</dbReference>
<name>F4L3W2_HALH1</name>
<dbReference type="EMBL" id="CP002691">
    <property type="protein sequence ID" value="AEE48716.1"/>
    <property type="molecule type" value="Genomic_DNA"/>
</dbReference>
<dbReference type="Gene3D" id="3.60.15.10">
    <property type="entry name" value="Ribonuclease Z/Hydroxyacylglutathione hydrolase-like"/>
    <property type="match status" value="1"/>
</dbReference>
<gene>
    <name evidence="4" type="ordered locus">Halhy_0809</name>
</gene>
<sequence length="230" mass="24808">MKITYYGQSCFLIETLGKKLLVDPFISHNPLQAEQAAAIVASIQADYILLTHGHGDHVADAESIAQRCDATIVSNYEIVTYYQAKGLKGHPMNLGGSWTFDFGKLKMVTAVHSSVLPDGTYAGNPGGFVITNAEGTFYIAGDTALTLDMKLIPLTCPKLDFAILPIGDNFTMGISDALIASDFIECPKIIGCHYDTFGYIKIDHPSAQKAFSAKGKELILLPLNESTNLG</sequence>
<keyword evidence="1 2" id="KW-0378">Hydrolase</keyword>
<dbReference type="eggNOG" id="COG2220">
    <property type="taxonomic scope" value="Bacteria"/>
</dbReference>